<comment type="caution">
    <text evidence="8">The sequence shown here is derived from an EMBL/GenBank/DDBJ whole genome shotgun (WGS) entry which is preliminary data.</text>
</comment>
<organism evidence="8 9">
    <name type="scientific">Flavihumibacter petaseus NBRC 106054</name>
    <dbReference type="NCBI Taxonomy" id="1220578"/>
    <lineage>
        <taxon>Bacteria</taxon>
        <taxon>Pseudomonadati</taxon>
        <taxon>Bacteroidota</taxon>
        <taxon>Chitinophagia</taxon>
        <taxon>Chitinophagales</taxon>
        <taxon>Chitinophagaceae</taxon>
        <taxon>Flavihumibacter</taxon>
    </lineage>
</organism>
<accession>A0A0E9MYS8</accession>
<evidence type="ECO:0000256" key="6">
    <source>
        <dbReference type="ARBA" id="ARBA00038001"/>
    </source>
</evidence>
<dbReference type="SUPFAM" id="SSF50022">
    <property type="entry name" value="ISP domain"/>
    <property type="match status" value="1"/>
</dbReference>
<dbReference type="PROSITE" id="PS51296">
    <property type="entry name" value="RIESKE"/>
    <property type="match status" value="1"/>
</dbReference>
<gene>
    <name evidence="8" type="ORF">FPE01S_01_17820</name>
</gene>
<dbReference type="OrthoDB" id="593800at2"/>
<dbReference type="Gene3D" id="2.102.10.10">
    <property type="entry name" value="Rieske [2Fe-2S] iron-sulphur domain"/>
    <property type="match status" value="1"/>
</dbReference>
<keyword evidence="2" id="KW-0479">Metal-binding</keyword>
<dbReference type="Pfam" id="PF00355">
    <property type="entry name" value="Rieske"/>
    <property type="match status" value="1"/>
</dbReference>
<evidence type="ECO:0000259" key="7">
    <source>
        <dbReference type="PROSITE" id="PS51296"/>
    </source>
</evidence>
<proteinExistence type="inferred from homology"/>
<evidence type="ECO:0000256" key="3">
    <source>
        <dbReference type="ARBA" id="ARBA00023004"/>
    </source>
</evidence>
<comment type="cofactor">
    <cofactor evidence="5">
        <name>[2Fe-2S] cluster</name>
        <dbReference type="ChEBI" id="CHEBI:190135"/>
    </cofactor>
</comment>
<evidence type="ECO:0000256" key="5">
    <source>
        <dbReference type="ARBA" id="ARBA00034078"/>
    </source>
</evidence>
<dbReference type="GO" id="GO:0046872">
    <property type="term" value="F:metal ion binding"/>
    <property type="evidence" value="ECO:0007669"/>
    <property type="project" value="UniProtKB-KW"/>
</dbReference>
<sequence>MEGWIKVAESLAELDFRNGVAAADANGKAICIGIFRDEAFAFAHKCPHAGGFLAEGYVDALGNVVCPVHRYKFCMANGRNVSGEGYFLKRWPLRVSEEGVFVQL</sequence>
<comment type="similarity">
    <text evidence="6">Belongs to the bacterial ring-hydroxylating dioxygenase ferredoxin component family.</text>
</comment>
<evidence type="ECO:0000256" key="2">
    <source>
        <dbReference type="ARBA" id="ARBA00022723"/>
    </source>
</evidence>
<dbReference type="AlphaFoldDB" id="A0A0E9MYS8"/>
<keyword evidence="4" id="KW-0411">Iron-sulfur</keyword>
<evidence type="ECO:0000313" key="9">
    <source>
        <dbReference type="Proteomes" id="UP000033121"/>
    </source>
</evidence>
<name>A0A0E9MYS8_9BACT</name>
<dbReference type="Proteomes" id="UP000033121">
    <property type="component" value="Unassembled WGS sequence"/>
</dbReference>
<keyword evidence="1" id="KW-0001">2Fe-2S</keyword>
<dbReference type="PANTHER" id="PTHR21496">
    <property type="entry name" value="FERREDOXIN-RELATED"/>
    <property type="match status" value="1"/>
</dbReference>
<evidence type="ECO:0000256" key="1">
    <source>
        <dbReference type="ARBA" id="ARBA00022714"/>
    </source>
</evidence>
<dbReference type="InterPro" id="IPR036922">
    <property type="entry name" value="Rieske_2Fe-2S_sf"/>
</dbReference>
<dbReference type="EMBL" id="BBWV01000001">
    <property type="protein sequence ID" value="GAO42764.1"/>
    <property type="molecule type" value="Genomic_DNA"/>
</dbReference>
<feature type="domain" description="Rieske" evidence="7">
    <location>
        <begin position="4"/>
        <end position="102"/>
    </location>
</feature>
<protein>
    <submittedName>
        <fullName evidence="8">Putative Rieske iron-sulfur protein</fullName>
    </submittedName>
</protein>
<keyword evidence="3" id="KW-0408">Iron</keyword>
<dbReference type="GO" id="GO:0051537">
    <property type="term" value="F:2 iron, 2 sulfur cluster binding"/>
    <property type="evidence" value="ECO:0007669"/>
    <property type="project" value="UniProtKB-KW"/>
</dbReference>
<evidence type="ECO:0000256" key="4">
    <source>
        <dbReference type="ARBA" id="ARBA00023014"/>
    </source>
</evidence>
<dbReference type="InterPro" id="IPR017941">
    <property type="entry name" value="Rieske_2Fe-2S"/>
</dbReference>
<reference evidence="8 9" key="1">
    <citation type="submission" date="2015-04" db="EMBL/GenBank/DDBJ databases">
        <title>Whole genome shotgun sequence of Flavihumibacter petaseus NBRC 106054.</title>
        <authorList>
            <person name="Miyazawa S."/>
            <person name="Hosoyama A."/>
            <person name="Hashimoto M."/>
            <person name="Noguchi M."/>
            <person name="Tsuchikane K."/>
            <person name="Ohji S."/>
            <person name="Yamazoe A."/>
            <person name="Ichikawa N."/>
            <person name="Kimura A."/>
            <person name="Fujita N."/>
        </authorList>
    </citation>
    <scope>NUCLEOTIDE SEQUENCE [LARGE SCALE GENOMIC DNA]</scope>
    <source>
        <strain evidence="8 9">NBRC 106054</strain>
    </source>
</reference>
<keyword evidence="9" id="KW-1185">Reference proteome</keyword>
<evidence type="ECO:0000313" key="8">
    <source>
        <dbReference type="EMBL" id="GAO42764.1"/>
    </source>
</evidence>
<dbReference type="PANTHER" id="PTHR21496:SF0">
    <property type="entry name" value="RIESKE DOMAIN-CONTAINING PROTEIN"/>
    <property type="match status" value="1"/>
</dbReference>
<dbReference type="STRING" id="1220578.FPE01S_01_17820"/>
<dbReference type="RefSeq" id="WP_046368378.1">
    <property type="nucleotide sequence ID" value="NZ_BBWV01000001.1"/>
</dbReference>